<keyword evidence="3" id="KW-1185">Reference proteome</keyword>
<gene>
    <name evidence="2" type="ORF">LSUE1_G008647</name>
</gene>
<keyword evidence="1" id="KW-0812">Transmembrane</keyword>
<feature type="transmembrane region" description="Helical" evidence="1">
    <location>
        <begin position="630"/>
        <end position="652"/>
    </location>
</feature>
<evidence type="ECO:0000313" key="2">
    <source>
        <dbReference type="EMBL" id="TVY76140.1"/>
    </source>
</evidence>
<accession>A0A8T9C5P1</accession>
<comment type="caution">
    <text evidence="2">The sequence shown here is derived from an EMBL/GenBank/DDBJ whole genome shotgun (WGS) entry which is preliminary data.</text>
</comment>
<evidence type="ECO:0000313" key="3">
    <source>
        <dbReference type="Proteomes" id="UP000469558"/>
    </source>
</evidence>
<reference evidence="2 3" key="1">
    <citation type="submission" date="2018-05" db="EMBL/GenBank/DDBJ databases">
        <title>Genome sequencing and assembly of the regulated plant pathogen Lachnellula willkommii and related sister species for the development of diagnostic species identification markers.</title>
        <authorList>
            <person name="Giroux E."/>
            <person name="Bilodeau G."/>
        </authorList>
    </citation>
    <scope>NUCLEOTIDE SEQUENCE [LARGE SCALE GENOMIC DNA]</scope>
    <source>
        <strain evidence="2 3">CBS 268.59</strain>
    </source>
</reference>
<protein>
    <submittedName>
        <fullName evidence="2">Uncharacterized protein</fullName>
    </submittedName>
</protein>
<feature type="transmembrane region" description="Helical" evidence="1">
    <location>
        <begin position="112"/>
        <end position="131"/>
    </location>
</feature>
<keyword evidence="1" id="KW-1133">Transmembrane helix</keyword>
<organism evidence="2 3">
    <name type="scientific">Lachnellula suecica</name>
    <dbReference type="NCBI Taxonomy" id="602035"/>
    <lineage>
        <taxon>Eukaryota</taxon>
        <taxon>Fungi</taxon>
        <taxon>Dikarya</taxon>
        <taxon>Ascomycota</taxon>
        <taxon>Pezizomycotina</taxon>
        <taxon>Leotiomycetes</taxon>
        <taxon>Helotiales</taxon>
        <taxon>Lachnaceae</taxon>
        <taxon>Lachnellula</taxon>
    </lineage>
</organism>
<feature type="transmembrane region" description="Helical" evidence="1">
    <location>
        <begin position="40"/>
        <end position="57"/>
    </location>
</feature>
<keyword evidence="1" id="KW-0472">Membrane</keyword>
<dbReference type="EMBL" id="QGMK01000854">
    <property type="protein sequence ID" value="TVY76140.1"/>
    <property type="molecule type" value="Genomic_DNA"/>
</dbReference>
<name>A0A8T9C5P1_9HELO</name>
<dbReference type="AlphaFoldDB" id="A0A8T9C5P1"/>
<proteinExistence type="predicted"/>
<dbReference type="OrthoDB" id="5342924at2759"/>
<feature type="transmembrane region" description="Helical" evidence="1">
    <location>
        <begin position="77"/>
        <end position="100"/>
    </location>
</feature>
<evidence type="ECO:0000256" key="1">
    <source>
        <dbReference type="SAM" id="Phobius"/>
    </source>
</evidence>
<dbReference type="Proteomes" id="UP000469558">
    <property type="component" value="Unassembled WGS sequence"/>
</dbReference>
<feature type="transmembrane region" description="Helical" evidence="1">
    <location>
        <begin position="151"/>
        <end position="174"/>
    </location>
</feature>
<sequence>MMITSKLCPPRLFRNQSANSKEPKKVIIRTSIWSTLHRCTIHVIPISFTVVILFLNLRGYYIGTTFKSLIASQTINLLFLQIAAKAQELLIVASLATIVFHIARHELLFGDGLPLGLVGSGLLFSNLGYFFSKEFLGSLRYAGNRWRKVGFLIILIVSGIIATLTGPATAVLLVPQSQQWNAGSTPFYLLGNYEDFFPVNLDTNATGNQTICVTSNSINFGICPSAGFSSLWEHFGQLDYSNFRTGAAARNYAKPLSGSNYYWPVDSPLSLIPRLYTLGQPRAPDANDIGQPHTFLVQPHAAATVMLQRITTDWWEALLSVTKRPADAIDDREARSDIRSPMTLTRCAPSQDLSANDTEVRFPALLGQGIWSIESNITVDSLSKAASDHLRFHWVQLPFKKFGPASIGAVFESPWTSNNRSRIVFGCTLQASWVNTTLFTDEYSFWSGWYPWDINFYQPYPSWIAPVAGEPVSPTNGRITVTDAWLDMLTPPTPQQGPGYYTWNPSTIESILMNAGFTNNDKFDNNSTLMSDWVNSNNNSLSRARFLETIICSVFEDGLSRAGSYRVFNTSGSASDWSLASYNRTSNFDQNIIRGQDALVQPDVASQNFTKLDVKMRITGYAYQASLAQYLAMSVLLGHLVLALGHTIWVIWRRKTSDSWDSISKIIALAQNSSPAFHALNNTSAGIDRAITYSRKAKIRATDVPGFYDGDHVELVFEEVLTADDAGEQISEDEIPLSPRPRVPSTWPIDHSRNSSAAFNMNSMTGSNPSLSGLLRPASPPDCISTSVCVNSLVKFKDGEKYG</sequence>